<evidence type="ECO:0000313" key="2">
    <source>
        <dbReference type="EMBL" id="ADL00559.1"/>
    </source>
</evidence>
<dbReference type="PROSITE" id="PS51257">
    <property type="entry name" value="PROKAR_LIPOPROTEIN"/>
    <property type="match status" value="1"/>
</dbReference>
<dbReference type="KEGG" id="bsb:Bresu_1247"/>
<dbReference type="eggNOG" id="ENOG502ZYS0">
    <property type="taxonomic scope" value="Bacteria"/>
</dbReference>
<dbReference type="InParanoid" id="D9QF74"/>
<dbReference type="BioCyc" id="BSUB633149:G1GM8-1245-MONOMER"/>
<dbReference type="STRING" id="633149.Bresu_1247"/>
<evidence type="ECO:0008006" key="4">
    <source>
        <dbReference type="Google" id="ProtNLM"/>
    </source>
</evidence>
<feature type="chain" id="PRO_5003126535" description="Lipoprotein" evidence="1">
    <location>
        <begin position="23"/>
        <end position="92"/>
    </location>
</feature>
<feature type="signal peptide" evidence="1">
    <location>
        <begin position="1"/>
        <end position="22"/>
    </location>
</feature>
<dbReference type="Proteomes" id="UP000002696">
    <property type="component" value="Chromosome"/>
</dbReference>
<keyword evidence="1" id="KW-0732">Signal</keyword>
<sequence>MTMARRMILGAVVLLLAGCERPAPWTAFVYPDADTLTVSAEIGRFETFEQCRAGAVKTLAAFGRVGVGAYECGRACRYDRGAGLAVCAETRD</sequence>
<evidence type="ECO:0000256" key="1">
    <source>
        <dbReference type="SAM" id="SignalP"/>
    </source>
</evidence>
<proteinExistence type="predicted"/>
<keyword evidence="3" id="KW-1185">Reference proteome</keyword>
<dbReference type="EMBL" id="CP002102">
    <property type="protein sequence ID" value="ADL00559.1"/>
    <property type="molecule type" value="Genomic_DNA"/>
</dbReference>
<name>D9QF74_BRESC</name>
<reference evidence="3" key="1">
    <citation type="journal article" date="2011" name="J. Bacteriol.">
        <title>Genome sequences of eight morphologically diverse alphaproteobacteria.</title>
        <authorList>
            <consortium name="US DOE Joint Genome Institute"/>
            <person name="Brown P.J."/>
            <person name="Kysela D.T."/>
            <person name="Buechlein A."/>
            <person name="Hemmerich C."/>
            <person name="Brun Y.V."/>
        </authorList>
    </citation>
    <scope>NUCLEOTIDE SEQUENCE [LARGE SCALE GENOMIC DNA]</scope>
    <source>
        <strain evidence="3">ATCC 15264 / DSM 4735 / LMG 14903 / NBRC 16000 / CB 81</strain>
    </source>
</reference>
<dbReference type="HOGENOM" id="CLU_183041_0_0_5"/>
<evidence type="ECO:0000313" key="3">
    <source>
        <dbReference type="Proteomes" id="UP000002696"/>
    </source>
</evidence>
<protein>
    <recommendedName>
        <fullName evidence="4">Lipoprotein</fullName>
    </recommendedName>
</protein>
<accession>D9QF74</accession>
<gene>
    <name evidence="2" type="ordered locus">Bresu_1247</name>
</gene>
<organism evidence="2 3">
    <name type="scientific">Brevundimonas subvibrioides (strain ATCC 15264 / DSM 4735 / LMG 14903 / NBRC 16000 / CB 81)</name>
    <name type="common">Caulobacter subvibrioides</name>
    <dbReference type="NCBI Taxonomy" id="633149"/>
    <lineage>
        <taxon>Bacteria</taxon>
        <taxon>Pseudomonadati</taxon>
        <taxon>Pseudomonadota</taxon>
        <taxon>Alphaproteobacteria</taxon>
        <taxon>Caulobacterales</taxon>
        <taxon>Caulobacteraceae</taxon>
        <taxon>Brevundimonas</taxon>
    </lineage>
</organism>
<dbReference type="AlphaFoldDB" id="D9QF74"/>